<dbReference type="Pfam" id="PF01370">
    <property type="entry name" value="Epimerase"/>
    <property type="match status" value="1"/>
</dbReference>
<comment type="caution">
    <text evidence="4">The sequence shown here is derived from an EMBL/GenBank/DDBJ whole genome shotgun (WGS) entry which is preliminary data.</text>
</comment>
<feature type="domain" description="NAD-dependent epimerase/dehydratase" evidence="3">
    <location>
        <begin position="5"/>
        <end position="158"/>
    </location>
</feature>
<dbReference type="Gene3D" id="3.40.50.720">
    <property type="entry name" value="NAD(P)-binding Rossmann-like Domain"/>
    <property type="match status" value="1"/>
</dbReference>
<evidence type="ECO:0000256" key="1">
    <source>
        <dbReference type="ARBA" id="ARBA00005125"/>
    </source>
</evidence>
<comment type="similarity">
    <text evidence="2">Belongs to the NAD(P)-dependent epimerase/dehydratase family.</text>
</comment>
<organism evidence="4 5">
    <name type="scientific">Novosphingobium hassiacum</name>
    <dbReference type="NCBI Taxonomy" id="173676"/>
    <lineage>
        <taxon>Bacteria</taxon>
        <taxon>Pseudomonadati</taxon>
        <taxon>Pseudomonadota</taxon>
        <taxon>Alphaproteobacteria</taxon>
        <taxon>Sphingomonadales</taxon>
        <taxon>Sphingomonadaceae</taxon>
        <taxon>Novosphingobium</taxon>
    </lineage>
</organism>
<protein>
    <submittedName>
        <fullName evidence="4">Nucleoside-diphosphate-sugar epimerase</fullName>
    </submittedName>
</protein>
<evidence type="ECO:0000256" key="2">
    <source>
        <dbReference type="ARBA" id="ARBA00007637"/>
    </source>
</evidence>
<dbReference type="InterPro" id="IPR036291">
    <property type="entry name" value="NAD(P)-bd_dom_sf"/>
</dbReference>
<sequence length="293" mass="31270">MRLAQANEVWGAARFATDASRHAIAQFGIRPHAIDLAASDLNDLPSDFDYVLHFAWMRAPLRQLDEAIKVNVEGAGLVLQHCRNAKAALVVSSTGIYTGNPDPWHVYTESDPIGNGTTAYTATSPTCKVGLEAVARFCARMFNLPVTIARLNTVCGLDGTYFEIMAKFAVQGRPIPFTVVSDPNPHSPIHTLDMQDQVEALLGSAGVPALITNWCGDEVISTQAVVADIAALSGHPASIDVRPHLGAAAGNIGDSNTRRSITGPCKIAFEPAFAALFREHETVWTRDGVLAGG</sequence>
<proteinExistence type="inferred from homology"/>
<dbReference type="InterPro" id="IPR001509">
    <property type="entry name" value="Epimerase_deHydtase"/>
</dbReference>
<evidence type="ECO:0000259" key="3">
    <source>
        <dbReference type="Pfam" id="PF01370"/>
    </source>
</evidence>
<evidence type="ECO:0000313" key="5">
    <source>
        <dbReference type="Proteomes" id="UP000562395"/>
    </source>
</evidence>
<comment type="pathway">
    <text evidence="1">Bacterial outer membrane biogenesis; LPS O-antigen biosynthesis.</text>
</comment>
<dbReference type="Proteomes" id="UP000562395">
    <property type="component" value="Unassembled WGS sequence"/>
</dbReference>
<name>A0A7W6EWF0_9SPHN</name>
<reference evidence="4 5" key="1">
    <citation type="submission" date="2020-08" db="EMBL/GenBank/DDBJ databases">
        <title>Genomic Encyclopedia of Type Strains, Phase IV (KMG-IV): sequencing the most valuable type-strain genomes for metagenomic binning, comparative biology and taxonomic classification.</title>
        <authorList>
            <person name="Goeker M."/>
        </authorList>
    </citation>
    <scope>NUCLEOTIDE SEQUENCE [LARGE SCALE GENOMIC DNA]</scope>
    <source>
        <strain evidence="4 5">DSM 14552</strain>
    </source>
</reference>
<dbReference type="AlphaFoldDB" id="A0A7W6EWF0"/>
<dbReference type="PANTHER" id="PTHR43000">
    <property type="entry name" value="DTDP-D-GLUCOSE 4,6-DEHYDRATASE-RELATED"/>
    <property type="match status" value="1"/>
</dbReference>
<keyword evidence="5" id="KW-1185">Reference proteome</keyword>
<gene>
    <name evidence="4" type="ORF">GGQ88_002199</name>
</gene>
<dbReference type="EMBL" id="JACICY010000004">
    <property type="protein sequence ID" value="MBB3860930.1"/>
    <property type="molecule type" value="Genomic_DNA"/>
</dbReference>
<evidence type="ECO:0000313" key="4">
    <source>
        <dbReference type="EMBL" id="MBB3860930.1"/>
    </source>
</evidence>
<accession>A0A7W6EWF0</accession>
<dbReference type="SUPFAM" id="SSF51735">
    <property type="entry name" value="NAD(P)-binding Rossmann-fold domains"/>
    <property type="match status" value="1"/>
</dbReference>